<evidence type="ECO:0000313" key="3">
    <source>
        <dbReference type="EMBL" id="JAD11043.1"/>
    </source>
</evidence>
<dbReference type="AlphaFoldDB" id="A0A0A1XKF5"/>
<dbReference type="SMART" id="SM00595">
    <property type="entry name" value="MADF"/>
    <property type="match status" value="1"/>
</dbReference>
<dbReference type="GO" id="GO:0005667">
    <property type="term" value="C:transcription regulator complex"/>
    <property type="evidence" value="ECO:0007669"/>
    <property type="project" value="TreeGrafter"/>
</dbReference>
<dbReference type="EMBL" id="GBXI01003249">
    <property type="protein sequence ID" value="JAD11043.1"/>
    <property type="molecule type" value="Transcribed_RNA"/>
</dbReference>
<name>A0A0A1XKF5_ZEUCU</name>
<evidence type="ECO:0000256" key="1">
    <source>
        <dbReference type="SAM" id="MobiDB-lite"/>
    </source>
</evidence>
<dbReference type="GO" id="GO:0005634">
    <property type="term" value="C:nucleus"/>
    <property type="evidence" value="ECO:0007669"/>
    <property type="project" value="TreeGrafter"/>
</dbReference>
<dbReference type="InterPro" id="IPR039353">
    <property type="entry name" value="TF_Adf1"/>
</dbReference>
<dbReference type="OrthoDB" id="6147983at2759"/>
<accession>A0A0A1XKF5</accession>
<organism evidence="3">
    <name type="scientific">Zeugodacus cucurbitae</name>
    <name type="common">Melon fruit fly</name>
    <name type="synonym">Bactrocera cucurbitae</name>
    <dbReference type="NCBI Taxonomy" id="28588"/>
    <lineage>
        <taxon>Eukaryota</taxon>
        <taxon>Metazoa</taxon>
        <taxon>Ecdysozoa</taxon>
        <taxon>Arthropoda</taxon>
        <taxon>Hexapoda</taxon>
        <taxon>Insecta</taxon>
        <taxon>Pterygota</taxon>
        <taxon>Neoptera</taxon>
        <taxon>Endopterygota</taxon>
        <taxon>Diptera</taxon>
        <taxon>Brachycera</taxon>
        <taxon>Muscomorpha</taxon>
        <taxon>Tephritoidea</taxon>
        <taxon>Tephritidae</taxon>
        <taxon>Zeugodacus</taxon>
        <taxon>Zeugodacus</taxon>
    </lineage>
</organism>
<reference evidence="3" key="1">
    <citation type="submission" date="2014-11" db="EMBL/GenBank/DDBJ databases">
        <authorList>
            <person name="Geib S."/>
        </authorList>
    </citation>
    <scope>NUCLEOTIDE SEQUENCE</scope>
</reference>
<evidence type="ECO:0000259" key="2">
    <source>
        <dbReference type="PROSITE" id="PS51029"/>
    </source>
</evidence>
<dbReference type="PROSITE" id="PS51029">
    <property type="entry name" value="MADF"/>
    <property type="match status" value="1"/>
</dbReference>
<dbReference type="GO" id="GO:0006357">
    <property type="term" value="P:regulation of transcription by RNA polymerase II"/>
    <property type="evidence" value="ECO:0007669"/>
    <property type="project" value="TreeGrafter"/>
</dbReference>
<dbReference type="InterPro" id="IPR006578">
    <property type="entry name" value="MADF-dom"/>
</dbReference>
<gene>
    <name evidence="3" type="primary">Adf1_37</name>
    <name evidence="3" type="ORF">g.24526</name>
</gene>
<dbReference type="Pfam" id="PF10545">
    <property type="entry name" value="MADF_DNA_bdg"/>
    <property type="match status" value="1"/>
</dbReference>
<dbReference type="PANTHER" id="PTHR12243">
    <property type="entry name" value="MADF DOMAIN TRANSCRIPTION FACTOR"/>
    <property type="match status" value="1"/>
</dbReference>
<proteinExistence type="predicted"/>
<dbReference type="PANTHER" id="PTHR12243:SF67">
    <property type="entry name" value="COREPRESSOR OF PANGOLIN, ISOFORM A-RELATED"/>
    <property type="match status" value="1"/>
</dbReference>
<feature type="domain" description="MADF" evidence="2">
    <location>
        <begin position="33"/>
        <end position="120"/>
    </location>
</feature>
<protein>
    <submittedName>
        <fullName evidence="3">Transcription factor Adf-1</fullName>
    </submittedName>
</protein>
<feature type="region of interest" description="Disordered" evidence="1">
    <location>
        <begin position="229"/>
        <end position="248"/>
    </location>
</feature>
<reference evidence="3" key="2">
    <citation type="journal article" date="2015" name="Gigascience">
        <title>Reconstructing a comprehensive transcriptome assembly of a white-pupal translocated strain of the pest fruit fly Bactrocera cucurbitae.</title>
        <authorList>
            <person name="Sim S.B."/>
            <person name="Calla B."/>
            <person name="Hall B."/>
            <person name="DeRego T."/>
            <person name="Geib S.M."/>
        </authorList>
    </citation>
    <scope>NUCLEOTIDE SEQUENCE</scope>
</reference>
<dbReference type="GeneID" id="128919710"/>
<sequence>MPAKNANGKPKTGAVTSRSCKIQNRKNVVENKKLICSVKRFPQLYNSDHKDYLQQKATNEAWKAVAESWGKSARFSKVRWRNLRAAYARSINVYKTQRGPNRGKSYYLTKEMEFLRPYLQKEVAAVVGDNIADNAAEVVRVLESDALEPSTSRSNHSTVRENENPNYDHFIQNIQRQMQSMNQSQNKTFIEDFLKKIVFPFVIDTMEEQEFSVLQRKIQDRLNQCDDTQNDEVLVKNEPLSPDSDHPL</sequence>